<name>C4WHP3_9HYPH</name>
<comment type="caution">
    <text evidence="2">The sequence shown here is derived from an EMBL/GenBank/DDBJ whole genome shotgun (WGS) entry which is preliminary data.</text>
</comment>
<sequence>MLTLLIAVSFQLIEMSLGRFRSIVSSGSDPVLEEKRASRRSQQQQIRAAYSPGPVIKGQ</sequence>
<feature type="compositionally biased region" description="Low complexity" evidence="1">
    <location>
        <begin position="40"/>
        <end position="51"/>
    </location>
</feature>
<evidence type="ECO:0000313" key="3">
    <source>
        <dbReference type="Proteomes" id="UP000004386"/>
    </source>
</evidence>
<evidence type="ECO:0000256" key="1">
    <source>
        <dbReference type="SAM" id="MobiDB-lite"/>
    </source>
</evidence>
<accession>C4WHP3</accession>
<protein>
    <submittedName>
        <fullName evidence="2">Uncharacterized protein</fullName>
    </submittedName>
</protein>
<gene>
    <name evidence="2" type="ORF">OINT_1001085</name>
</gene>
<evidence type="ECO:0000313" key="2">
    <source>
        <dbReference type="EMBL" id="EEQ95695.1"/>
    </source>
</evidence>
<dbReference type="HOGENOM" id="CLU_2956035_0_0_5"/>
<dbReference type="Proteomes" id="UP000004386">
    <property type="component" value="Unassembled WGS sequence"/>
</dbReference>
<proteinExistence type="predicted"/>
<feature type="region of interest" description="Disordered" evidence="1">
    <location>
        <begin position="31"/>
        <end position="59"/>
    </location>
</feature>
<organism evidence="2 3">
    <name type="scientific">Brucella intermedia LMG 3301</name>
    <dbReference type="NCBI Taxonomy" id="641118"/>
    <lineage>
        <taxon>Bacteria</taxon>
        <taxon>Pseudomonadati</taxon>
        <taxon>Pseudomonadota</taxon>
        <taxon>Alphaproteobacteria</taxon>
        <taxon>Hyphomicrobiales</taxon>
        <taxon>Brucellaceae</taxon>
        <taxon>Brucella/Ochrobactrum group</taxon>
        <taxon>Brucella</taxon>
    </lineage>
</organism>
<dbReference type="EMBL" id="ACQA01000001">
    <property type="protein sequence ID" value="EEQ95695.1"/>
    <property type="molecule type" value="Genomic_DNA"/>
</dbReference>
<reference evidence="2 3" key="1">
    <citation type="submission" date="2009-05" db="EMBL/GenBank/DDBJ databases">
        <authorList>
            <person name="Setubal J.C."/>
            <person name="Boyle S."/>
            <person name="Crasta O.R."/>
            <person name="Gillespie J.J."/>
            <person name="Kenyon R.W."/>
            <person name="Lu J."/>
            <person name="Mane S."/>
            <person name="Nagrani S."/>
            <person name="Shallom J.M."/>
            <person name="Shallom S."/>
            <person name="Shukla M."/>
            <person name="Snyder E.E."/>
            <person name="Sobral B.W."/>
            <person name="Wattam A.R."/>
            <person name="Will R."/>
            <person name="Williams K."/>
            <person name="Yoo H."/>
            <person name="Munk C."/>
            <person name="Tapia R."/>
            <person name="Green L."/>
            <person name="Rogers Y."/>
            <person name="Detter J.C."/>
            <person name="Bruce D."/>
            <person name="Brettin T.S."/>
            <person name="Tsolis R."/>
        </authorList>
    </citation>
    <scope>NUCLEOTIDE SEQUENCE [LARGE SCALE GENOMIC DNA]</scope>
    <source>
        <strain evidence="2 3">LMG 3301</strain>
    </source>
</reference>
<dbReference type="AlphaFoldDB" id="C4WHP3"/>